<dbReference type="InterPro" id="IPR003749">
    <property type="entry name" value="ThiS/MoaD-like"/>
</dbReference>
<reference evidence="4 5" key="1">
    <citation type="submission" date="2018-05" db="EMBL/GenBank/DDBJ databases">
        <title>Genomic Encyclopedia of Type Strains, Phase IV (KMG-IV): sequencing the most valuable type-strain genomes for metagenomic binning, comparative biology and taxonomic classification.</title>
        <authorList>
            <person name="Goeker M."/>
        </authorList>
    </citation>
    <scope>NUCLEOTIDE SEQUENCE [LARGE SCALE GENOMIC DNA]</scope>
    <source>
        <strain evidence="4 5">DSM 29661</strain>
    </source>
</reference>
<dbReference type="Proteomes" id="UP000247555">
    <property type="component" value="Unassembled WGS sequence"/>
</dbReference>
<dbReference type="AlphaFoldDB" id="A0A318LD20"/>
<dbReference type="InterPro" id="IPR012675">
    <property type="entry name" value="Beta-grasp_dom_sf"/>
</dbReference>
<evidence type="ECO:0000256" key="2">
    <source>
        <dbReference type="ARBA" id="ARBA00024200"/>
    </source>
</evidence>
<protein>
    <recommendedName>
        <fullName evidence="3">Molybdopterin synthase sulfur carrier subunit</fullName>
    </recommendedName>
</protein>
<comment type="caution">
    <text evidence="4">The sequence shown here is derived from an EMBL/GenBank/DDBJ whole genome shotgun (WGS) entry which is preliminary data.</text>
</comment>
<dbReference type="NCBIfam" id="TIGR01687">
    <property type="entry name" value="moaD_arch"/>
    <property type="match status" value="1"/>
</dbReference>
<keyword evidence="5" id="KW-1185">Reference proteome</keyword>
<sequence length="85" mass="8828">MTTLNLLYFARLRDALGCGQETLTLDGAATVASLLDALRARGGVWAEQLDAARSFRVAVNQTVAHAGQALADGDEVAIFPPVTGG</sequence>
<gene>
    <name evidence="4" type="ORF">DFR34_106143</name>
</gene>
<dbReference type="InterPro" id="IPR010038">
    <property type="entry name" value="MoaD_arc-typ"/>
</dbReference>
<organism evidence="4 5">
    <name type="scientific">Rivihabitans pingtungensis</name>
    <dbReference type="NCBI Taxonomy" id="1054498"/>
    <lineage>
        <taxon>Bacteria</taxon>
        <taxon>Pseudomonadati</taxon>
        <taxon>Pseudomonadota</taxon>
        <taxon>Betaproteobacteria</taxon>
        <taxon>Neisseriales</taxon>
        <taxon>Aquaspirillaceae</taxon>
        <taxon>Rivihabitans</taxon>
    </lineage>
</organism>
<proteinExistence type="inferred from homology"/>
<name>A0A318LD20_9NEIS</name>
<dbReference type="Gene3D" id="3.10.20.30">
    <property type="match status" value="1"/>
</dbReference>
<dbReference type="CDD" id="cd00754">
    <property type="entry name" value="Ubl_MoaD"/>
    <property type="match status" value="1"/>
</dbReference>
<dbReference type="InterPro" id="IPR016155">
    <property type="entry name" value="Mopterin_synth/thiamin_S_b"/>
</dbReference>
<dbReference type="GO" id="GO:1990133">
    <property type="term" value="C:molybdopterin adenylyltransferase complex"/>
    <property type="evidence" value="ECO:0007669"/>
    <property type="project" value="TreeGrafter"/>
</dbReference>
<dbReference type="OrthoDB" id="9801945at2"/>
<dbReference type="NCBIfam" id="TIGR01682">
    <property type="entry name" value="moaD"/>
    <property type="match status" value="1"/>
</dbReference>
<dbReference type="PANTHER" id="PTHR33359">
    <property type="entry name" value="MOLYBDOPTERIN SYNTHASE SULFUR CARRIER SUBUNIT"/>
    <property type="match status" value="1"/>
</dbReference>
<dbReference type="Pfam" id="PF02597">
    <property type="entry name" value="ThiS"/>
    <property type="match status" value="1"/>
</dbReference>
<evidence type="ECO:0000313" key="4">
    <source>
        <dbReference type="EMBL" id="PXX79507.1"/>
    </source>
</evidence>
<dbReference type="RefSeq" id="WP_110390418.1">
    <property type="nucleotide sequence ID" value="NZ_CALCOA010000205.1"/>
</dbReference>
<evidence type="ECO:0000256" key="3">
    <source>
        <dbReference type="ARBA" id="ARBA00024247"/>
    </source>
</evidence>
<dbReference type="UniPathway" id="UPA00344"/>
<dbReference type="GO" id="GO:0006777">
    <property type="term" value="P:Mo-molybdopterin cofactor biosynthetic process"/>
    <property type="evidence" value="ECO:0007669"/>
    <property type="project" value="InterPro"/>
</dbReference>
<dbReference type="SUPFAM" id="SSF54285">
    <property type="entry name" value="MoaD/ThiS"/>
    <property type="match status" value="1"/>
</dbReference>
<dbReference type="InterPro" id="IPR044672">
    <property type="entry name" value="MOCS2A"/>
</dbReference>
<evidence type="ECO:0000313" key="5">
    <source>
        <dbReference type="Proteomes" id="UP000247555"/>
    </source>
</evidence>
<evidence type="ECO:0000256" key="1">
    <source>
        <dbReference type="ARBA" id="ARBA00022741"/>
    </source>
</evidence>
<keyword evidence="1" id="KW-0547">Nucleotide-binding</keyword>
<dbReference type="EMBL" id="QJKI01000006">
    <property type="protein sequence ID" value="PXX79507.1"/>
    <property type="molecule type" value="Genomic_DNA"/>
</dbReference>
<dbReference type="GO" id="GO:0000166">
    <property type="term" value="F:nucleotide binding"/>
    <property type="evidence" value="ECO:0007669"/>
    <property type="project" value="UniProtKB-KW"/>
</dbReference>
<comment type="similarity">
    <text evidence="2">Belongs to the MoaD family.</text>
</comment>
<dbReference type="PANTHER" id="PTHR33359:SF1">
    <property type="entry name" value="MOLYBDOPTERIN SYNTHASE SULFUR CARRIER SUBUNIT"/>
    <property type="match status" value="1"/>
</dbReference>
<accession>A0A318LD20</accession>